<evidence type="ECO:0000256" key="4">
    <source>
        <dbReference type="SAM" id="Phobius"/>
    </source>
</evidence>
<evidence type="ECO:0000256" key="1">
    <source>
        <dbReference type="ARBA" id="ARBA00022679"/>
    </source>
</evidence>
<keyword evidence="1" id="KW-0808">Transferase</keyword>
<dbReference type="SUPFAM" id="SSF55874">
    <property type="entry name" value="ATPase domain of HSP90 chaperone/DNA topoisomerase II/histidine kinase"/>
    <property type="match status" value="1"/>
</dbReference>
<protein>
    <recommendedName>
        <fullName evidence="5">Histidine kinase/HSP90-like ATPase domain-containing protein</fullName>
    </recommendedName>
</protein>
<evidence type="ECO:0000313" key="7">
    <source>
        <dbReference type="Proteomes" id="UP001501444"/>
    </source>
</evidence>
<dbReference type="InterPro" id="IPR003594">
    <property type="entry name" value="HATPase_dom"/>
</dbReference>
<dbReference type="InterPro" id="IPR036890">
    <property type="entry name" value="HATPase_C_sf"/>
</dbReference>
<evidence type="ECO:0000256" key="2">
    <source>
        <dbReference type="ARBA" id="ARBA00022777"/>
    </source>
</evidence>
<feature type="transmembrane region" description="Helical" evidence="4">
    <location>
        <begin position="94"/>
        <end position="114"/>
    </location>
</feature>
<dbReference type="NCBIfam" id="NF047322">
    <property type="entry name" value="HK_morpho_MacS"/>
    <property type="match status" value="1"/>
</dbReference>
<keyword evidence="4" id="KW-0812">Transmembrane</keyword>
<feature type="transmembrane region" description="Helical" evidence="4">
    <location>
        <begin position="189"/>
        <end position="210"/>
    </location>
</feature>
<keyword evidence="3" id="KW-0902">Two-component regulatory system</keyword>
<keyword evidence="4" id="KW-0472">Membrane</keyword>
<dbReference type="Gene3D" id="3.30.565.10">
    <property type="entry name" value="Histidine kinase-like ATPase, C-terminal domain"/>
    <property type="match status" value="1"/>
</dbReference>
<feature type="transmembrane region" description="Helical" evidence="4">
    <location>
        <begin position="342"/>
        <end position="368"/>
    </location>
</feature>
<dbReference type="CDD" id="cd16917">
    <property type="entry name" value="HATPase_UhpB-NarQ-NarX-like"/>
    <property type="match status" value="1"/>
</dbReference>
<feature type="transmembrane region" description="Helical" evidence="4">
    <location>
        <begin position="260"/>
        <end position="279"/>
    </location>
</feature>
<feature type="transmembrane region" description="Helical" evidence="4">
    <location>
        <begin position="156"/>
        <end position="177"/>
    </location>
</feature>
<feature type="transmembrane region" description="Helical" evidence="4">
    <location>
        <begin position="45"/>
        <end position="64"/>
    </location>
</feature>
<feature type="transmembrane region" description="Helical" evidence="4">
    <location>
        <begin position="69"/>
        <end position="88"/>
    </location>
</feature>
<evidence type="ECO:0000256" key="3">
    <source>
        <dbReference type="ARBA" id="ARBA00023012"/>
    </source>
</evidence>
<dbReference type="Proteomes" id="UP001501444">
    <property type="component" value="Unassembled WGS sequence"/>
</dbReference>
<sequence>MIAAMNQPRAAIASAGVAALLLLLVPMRGSNAPLLLDLPLRGSPAGLAETATPIVVVIAGLLALRWWPWLLAAAALLTLAAMVSHPAGNVAPDWLFPLLPAARPLTVIAVFAAAQSLIGRGHTRLGAVLAGLSVGVALIASASSQLWWFLTQGEISHWHVAFATVALAALAPAVWVLRSGDEAARPGGLLSRPIIAGGLAVALAIPLSLITTERLAELVGVPQDALYRHADAENAIIAAVTLVVVAVLAAIAGPWPLGGALTAALAQFAAAAPLLLAMSALRASVAPWLAVVGGLALGAALAAGRRRFPLAAAVTVAAAVALLIAYSATIGHPEKLADQQRVIPAMLIAVLVTAAAVAVVGATTTALAPSGTAPATLGPLAGVLALGGMQVVDSGYFSGSGAAMKSLPSSEYLGVSVWLLFAAAAAAGGLGLARHWSDRRAERRLAEQIRREAAEAERNRLARPIHDGVLQVLALVQRHGAELGGTGAELASLAGEQEVALRTLLSGGATAPSARGRAEPGDLRTALTALASPTVEVAAPAGPVPLPQPAAAEVTAAVEAALDNVRRHAGPDARAWVLLEDEGDGVRITVRDNGTGFDPARLGEAAGEGRLGVAQSIRGRIEDLGGTTDIFSRPGQGTEIEIWVPR</sequence>
<feature type="transmembrane region" description="Helical" evidence="4">
    <location>
        <begin position="310"/>
        <end position="330"/>
    </location>
</feature>
<feature type="transmembrane region" description="Helical" evidence="4">
    <location>
        <begin position="126"/>
        <end position="150"/>
    </location>
</feature>
<feature type="transmembrane region" description="Helical" evidence="4">
    <location>
        <begin position="412"/>
        <end position="433"/>
    </location>
</feature>
<name>A0ABN3FFM7_9ACTN</name>
<dbReference type="PANTHER" id="PTHR24421">
    <property type="entry name" value="NITRATE/NITRITE SENSOR PROTEIN NARX-RELATED"/>
    <property type="match status" value="1"/>
</dbReference>
<dbReference type="PANTHER" id="PTHR24421:SF61">
    <property type="entry name" value="OXYGEN SENSOR HISTIDINE KINASE NREB"/>
    <property type="match status" value="1"/>
</dbReference>
<evidence type="ECO:0000313" key="6">
    <source>
        <dbReference type="EMBL" id="GAA2329421.1"/>
    </source>
</evidence>
<comment type="caution">
    <text evidence="6">The sequence shown here is derived from an EMBL/GenBank/DDBJ whole genome shotgun (WGS) entry which is preliminary data.</text>
</comment>
<keyword evidence="2" id="KW-0418">Kinase</keyword>
<evidence type="ECO:0000259" key="5">
    <source>
        <dbReference type="Pfam" id="PF02518"/>
    </source>
</evidence>
<dbReference type="InterPro" id="IPR050482">
    <property type="entry name" value="Sensor_HK_TwoCompSys"/>
</dbReference>
<gene>
    <name evidence="6" type="ORF">GCM10010170_006790</name>
</gene>
<feature type="transmembrane region" description="Helical" evidence="4">
    <location>
        <begin position="235"/>
        <end position="253"/>
    </location>
</feature>
<feature type="transmembrane region" description="Helical" evidence="4">
    <location>
        <begin position="375"/>
        <end position="392"/>
    </location>
</feature>
<feature type="transmembrane region" description="Helical" evidence="4">
    <location>
        <begin position="285"/>
        <end position="303"/>
    </location>
</feature>
<proteinExistence type="predicted"/>
<accession>A0ABN3FFM7</accession>
<reference evidence="6 7" key="1">
    <citation type="journal article" date="2019" name="Int. J. Syst. Evol. Microbiol.">
        <title>The Global Catalogue of Microorganisms (GCM) 10K type strain sequencing project: providing services to taxonomists for standard genome sequencing and annotation.</title>
        <authorList>
            <consortium name="The Broad Institute Genomics Platform"/>
            <consortium name="The Broad Institute Genome Sequencing Center for Infectious Disease"/>
            <person name="Wu L."/>
            <person name="Ma J."/>
        </authorList>
    </citation>
    <scope>NUCLEOTIDE SEQUENCE [LARGE SCALE GENOMIC DNA]</scope>
    <source>
        <strain evidence="6 7">JCM 3272</strain>
    </source>
</reference>
<keyword evidence="7" id="KW-1185">Reference proteome</keyword>
<dbReference type="Pfam" id="PF02518">
    <property type="entry name" value="HATPase_c"/>
    <property type="match status" value="1"/>
</dbReference>
<feature type="domain" description="Histidine kinase/HSP90-like ATPase" evidence="5">
    <location>
        <begin position="556"/>
        <end position="645"/>
    </location>
</feature>
<dbReference type="EMBL" id="BAAARV010000005">
    <property type="protein sequence ID" value="GAA2329421.1"/>
    <property type="molecule type" value="Genomic_DNA"/>
</dbReference>
<dbReference type="Gene3D" id="1.20.5.1930">
    <property type="match status" value="1"/>
</dbReference>
<organism evidence="6 7">
    <name type="scientific">Dactylosporangium salmoneum</name>
    <dbReference type="NCBI Taxonomy" id="53361"/>
    <lineage>
        <taxon>Bacteria</taxon>
        <taxon>Bacillati</taxon>
        <taxon>Actinomycetota</taxon>
        <taxon>Actinomycetes</taxon>
        <taxon>Micromonosporales</taxon>
        <taxon>Micromonosporaceae</taxon>
        <taxon>Dactylosporangium</taxon>
    </lineage>
</organism>
<keyword evidence="4" id="KW-1133">Transmembrane helix</keyword>